<evidence type="ECO:0000256" key="1">
    <source>
        <dbReference type="SAM" id="Phobius"/>
    </source>
</evidence>
<protein>
    <submittedName>
        <fullName evidence="2">Uncharacterized protein</fullName>
    </submittedName>
</protein>
<dbReference type="AlphaFoldDB" id="A0A0F7SHI9"/>
<keyword evidence="1" id="KW-1133">Transmembrane helix</keyword>
<sequence>MLICSRSYLMISFWTVLGLLALRRILFLLYHLSLTTALDLLRTGTGLHNILQFSSQRRVYSSMLLRSNKQTNAIHPTRTNLSVEFIRSNPNTPCPRGVIYSCCDLQVLFPPHLIHAYICVCFNRHYGSVSVPHRLPSLFAFPLHLSLIRYKKPLDVDPLSLFSYLDSSPPTFYNALGTSHSLSPSC</sequence>
<keyword evidence="1" id="KW-0472">Membrane</keyword>
<feature type="transmembrane region" description="Helical" evidence="1">
    <location>
        <begin position="7"/>
        <end position="32"/>
    </location>
</feature>
<reference evidence="2" key="1">
    <citation type="submission" date="2014-08" db="EMBL/GenBank/DDBJ databases">
        <authorList>
            <person name="Sharma Rahul"/>
            <person name="Thines Marco"/>
        </authorList>
    </citation>
    <scope>NUCLEOTIDE SEQUENCE</scope>
</reference>
<keyword evidence="1" id="KW-0812">Transmembrane</keyword>
<name>A0A0F7SHI9_PHARH</name>
<proteinExistence type="predicted"/>
<accession>A0A0F7SHI9</accession>
<organism evidence="2">
    <name type="scientific">Phaffia rhodozyma</name>
    <name type="common">Yeast</name>
    <name type="synonym">Xanthophyllomyces dendrorhous</name>
    <dbReference type="NCBI Taxonomy" id="264483"/>
    <lineage>
        <taxon>Eukaryota</taxon>
        <taxon>Fungi</taxon>
        <taxon>Dikarya</taxon>
        <taxon>Basidiomycota</taxon>
        <taxon>Agaricomycotina</taxon>
        <taxon>Tremellomycetes</taxon>
        <taxon>Cystofilobasidiales</taxon>
        <taxon>Mrakiaceae</taxon>
        <taxon>Phaffia</taxon>
    </lineage>
</organism>
<dbReference type="EMBL" id="LN483167">
    <property type="protein sequence ID" value="CDZ97193.1"/>
    <property type="molecule type" value="Genomic_DNA"/>
</dbReference>
<evidence type="ECO:0000313" key="2">
    <source>
        <dbReference type="EMBL" id="CDZ97193.1"/>
    </source>
</evidence>